<evidence type="ECO:0000313" key="5">
    <source>
        <dbReference type="EMBL" id="KAK9890436.1"/>
    </source>
</evidence>
<dbReference type="GO" id="GO:0030215">
    <property type="term" value="F:semaphorin receptor binding"/>
    <property type="evidence" value="ECO:0007669"/>
    <property type="project" value="InterPro"/>
</dbReference>
<dbReference type="PROSITE" id="PS51004">
    <property type="entry name" value="SEMA"/>
    <property type="match status" value="1"/>
</dbReference>
<dbReference type="GO" id="GO:0005886">
    <property type="term" value="C:plasma membrane"/>
    <property type="evidence" value="ECO:0007669"/>
    <property type="project" value="TreeGrafter"/>
</dbReference>
<accession>A0AAW1VBR8</accession>
<dbReference type="Gene3D" id="2.130.10.10">
    <property type="entry name" value="YVTN repeat-like/Quinoprotein amine dehydrogenase"/>
    <property type="match status" value="1"/>
</dbReference>
<organism evidence="5 6">
    <name type="scientific">Henosepilachna vigintioctopunctata</name>
    <dbReference type="NCBI Taxonomy" id="420089"/>
    <lineage>
        <taxon>Eukaryota</taxon>
        <taxon>Metazoa</taxon>
        <taxon>Ecdysozoa</taxon>
        <taxon>Arthropoda</taxon>
        <taxon>Hexapoda</taxon>
        <taxon>Insecta</taxon>
        <taxon>Pterygota</taxon>
        <taxon>Neoptera</taxon>
        <taxon>Endopterygota</taxon>
        <taxon>Coleoptera</taxon>
        <taxon>Polyphaga</taxon>
        <taxon>Cucujiformia</taxon>
        <taxon>Coccinelloidea</taxon>
        <taxon>Coccinellidae</taxon>
        <taxon>Epilachninae</taxon>
        <taxon>Epilachnini</taxon>
        <taxon>Henosepilachna</taxon>
    </lineage>
</organism>
<dbReference type="PANTHER" id="PTHR11036:SF79">
    <property type="entry name" value="SEMAPHORIN 5C, ISOFORM A"/>
    <property type="match status" value="1"/>
</dbReference>
<keyword evidence="6" id="KW-1185">Reference proteome</keyword>
<evidence type="ECO:0000256" key="3">
    <source>
        <dbReference type="SAM" id="SignalP"/>
    </source>
</evidence>
<reference evidence="5 6" key="1">
    <citation type="submission" date="2023-03" db="EMBL/GenBank/DDBJ databases">
        <title>Genome insight into feeding habits of ladybird beetles.</title>
        <authorList>
            <person name="Li H.-S."/>
            <person name="Huang Y.-H."/>
            <person name="Pang H."/>
        </authorList>
    </citation>
    <scope>NUCLEOTIDE SEQUENCE [LARGE SCALE GENOMIC DNA]</scope>
    <source>
        <strain evidence="5">SYSU_2023b</strain>
        <tissue evidence="5">Whole body</tissue>
    </source>
</reference>
<dbReference type="InterPro" id="IPR015943">
    <property type="entry name" value="WD40/YVTN_repeat-like_dom_sf"/>
</dbReference>
<keyword evidence="1" id="KW-0221">Differentiation</keyword>
<feature type="domain" description="Sema" evidence="4">
    <location>
        <begin position="25"/>
        <end position="161"/>
    </location>
</feature>
<name>A0AAW1VBR8_9CUCU</name>
<feature type="chain" id="PRO_5043901148" description="Sema domain-containing protein" evidence="3">
    <location>
        <begin position="22"/>
        <end position="161"/>
    </location>
</feature>
<dbReference type="AlphaFoldDB" id="A0AAW1VBR8"/>
<dbReference type="GO" id="GO:0045499">
    <property type="term" value="F:chemorepellent activity"/>
    <property type="evidence" value="ECO:0007669"/>
    <property type="project" value="TreeGrafter"/>
</dbReference>
<dbReference type="InterPro" id="IPR036352">
    <property type="entry name" value="Semap_dom_sf"/>
</dbReference>
<dbReference type="InterPro" id="IPR027231">
    <property type="entry name" value="Semaphorin"/>
</dbReference>
<evidence type="ECO:0000256" key="1">
    <source>
        <dbReference type="ARBA" id="ARBA00022782"/>
    </source>
</evidence>
<dbReference type="GO" id="GO:0030335">
    <property type="term" value="P:positive regulation of cell migration"/>
    <property type="evidence" value="ECO:0007669"/>
    <property type="project" value="TreeGrafter"/>
</dbReference>
<comment type="caution">
    <text evidence="2">Lacks conserved residue(s) required for the propagation of feature annotation.</text>
</comment>
<proteinExistence type="predicted"/>
<dbReference type="GO" id="GO:0007411">
    <property type="term" value="P:axon guidance"/>
    <property type="evidence" value="ECO:0007669"/>
    <property type="project" value="TreeGrafter"/>
</dbReference>
<feature type="signal peptide" evidence="3">
    <location>
        <begin position="1"/>
        <end position="21"/>
    </location>
</feature>
<dbReference type="InterPro" id="IPR001627">
    <property type="entry name" value="Semap_dom"/>
</dbReference>
<dbReference type="GO" id="GO:0071526">
    <property type="term" value="P:semaphorin-plexin signaling pathway"/>
    <property type="evidence" value="ECO:0007669"/>
    <property type="project" value="TreeGrafter"/>
</dbReference>
<keyword evidence="3" id="KW-0732">Signal</keyword>
<evidence type="ECO:0000256" key="2">
    <source>
        <dbReference type="PROSITE-ProRule" id="PRU00352"/>
    </source>
</evidence>
<protein>
    <recommendedName>
        <fullName evidence="4">Sema domain-containing protein</fullName>
    </recommendedName>
</protein>
<dbReference type="SUPFAM" id="SSF101912">
    <property type="entry name" value="Sema domain"/>
    <property type="match status" value="1"/>
</dbReference>
<dbReference type="EMBL" id="JARQZJ010000125">
    <property type="protein sequence ID" value="KAK9890436.1"/>
    <property type="molecule type" value="Genomic_DNA"/>
</dbReference>
<evidence type="ECO:0000313" key="6">
    <source>
        <dbReference type="Proteomes" id="UP001431783"/>
    </source>
</evidence>
<gene>
    <name evidence="5" type="ORF">WA026_010523</name>
</gene>
<dbReference type="Proteomes" id="UP001431783">
    <property type="component" value="Unassembled WGS sequence"/>
</dbReference>
<evidence type="ECO:0000259" key="4">
    <source>
        <dbReference type="PROSITE" id="PS51004"/>
    </source>
</evidence>
<sequence length="161" mass="18647">MAATSHLYLLMIFHCSRFLYASHDFRFISRRDLETSVTSFFHHGTVSYSEMLFDISRNEVLVSAKDAIFRLTLNELYLLEKTTWSASKENVSQCVTKGQSEDLCQNYIQILQKKGNKLLACGTHAFQPQCTWRKMENLSHVTEWVNGIAKCPYSHCRIIQV</sequence>
<dbReference type="PANTHER" id="PTHR11036">
    <property type="entry name" value="SEMAPHORIN"/>
    <property type="match status" value="1"/>
</dbReference>
<comment type="caution">
    <text evidence="5">The sequence shown here is derived from an EMBL/GenBank/DDBJ whole genome shotgun (WGS) entry which is preliminary data.</text>
</comment>